<protein>
    <submittedName>
        <fullName evidence="1">Uncharacterized protein</fullName>
    </submittedName>
</protein>
<name>A0A6C0IJD9_9ZZZZ</name>
<organism evidence="1">
    <name type="scientific">viral metagenome</name>
    <dbReference type="NCBI Taxonomy" id="1070528"/>
    <lineage>
        <taxon>unclassified sequences</taxon>
        <taxon>metagenomes</taxon>
        <taxon>organismal metagenomes</taxon>
    </lineage>
</organism>
<evidence type="ECO:0000313" key="1">
    <source>
        <dbReference type="EMBL" id="QHT93318.1"/>
    </source>
</evidence>
<sequence>MIPILSQISPYKYNTLGGKNITVEFACEQNNKQCITGVCLATPPPLIICDLYQDISPSLRILSPSDSHIVYHIPVNKITNIYLSRDDNKSKTYASLVCKHKKVCYDLERHIITFMNGWTHNVEVR</sequence>
<proteinExistence type="predicted"/>
<dbReference type="AlphaFoldDB" id="A0A6C0IJD9"/>
<dbReference type="EMBL" id="MN740207">
    <property type="protein sequence ID" value="QHT93318.1"/>
    <property type="molecule type" value="Genomic_DNA"/>
</dbReference>
<accession>A0A6C0IJD9</accession>
<reference evidence="1" key="1">
    <citation type="journal article" date="2020" name="Nature">
        <title>Giant virus diversity and host interactions through global metagenomics.</title>
        <authorList>
            <person name="Schulz F."/>
            <person name="Roux S."/>
            <person name="Paez-Espino D."/>
            <person name="Jungbluth S."/>
            <person name="Walsh D.A."/>
            <person name="Denef V.J."/>
            <person name="McMahon K.D."/>
            <person name="Konstantinidis K.T."/>
            <person name="Eloe-Fadrosh E.A."/>
            <person name="Kyrpides N.C."/>
            <person name="Woyke T."/>
        </authorList>
    </citation>
    <scope>NUCLEOTIDE SEQUENCE</scope>
    <source>
        <strain evidence="1">GVMAG-M-3300024252-29</strain>
    </source>
</reference>